<organism evidence="1 2">
    <name type="scientific">Striga asiatica</name>
    <name type="common">Asiatic witchweed</name>
    <name type="synonym">Buchnera asiatica</name>
    <dbReference type="NCBI Taxonomy" id="4170"/>
    <lineage>
        <taxon>Eukaryota</taxon>
        <taxon>Viridiplantae</taxon>
        <taxon>Streptophyta</taxon>
        <taxon>Embryophyta</taxon>
        <taxon>Tracheophyta</taxon>
        <taxon>Spermatophyta</taxon>
        <taxon>Magnoliopsida</taxon>
        <taxon>eudicotyledons</taxon>
        <taxon>Gunneridae</taxon>
        <taxon>Pentapetalae</taxon>
        <taxon>asterids</taxon>
        <taxon>lamiids</taxon>
        <taxon>Lamiales</taxon>
        <taxon>Orobanchaceae</taxon>
        <taxon>Buchnereae</taxon>
        <taxon>Striga</taxon>
    </lineage>
</organism>
<proteinExistence type="predicted"/>
<keyword evidence="1" id="KW-0378">Hydrolase</keyword>
<accession>A0A5A7P9L3</accession>
<comment type="caution">
    <text evidence="1">The sequence shown here is derived from an EMBL/GenBank/DDBJ whole genome shotgun (WGS) entry which is preliminary data.</text>
</comment>
<name>A0A5A7P9L3_STRAF</name>
<evidence type="ECO:0000313" key="1">
    <source>
        <dbReference type="EMBL" id="GER29479.1"/>
    </source>
</evidence>
<evidence type="ECO:0000313" key="2">
    <source>
        <dbReference type="Proteomes" id="UP000325081"/>
    </source>
</evidence>
<sequence>MEMVVLGSIVTGSVTATSDLLASKRNHFSSAIINPHLVLNAQVSHPVDQALNPVKNYEFKTYDMFPQRFKGSEMLLANSANRFVIRMIGFYLISSFLLQKQWNKAIRHIINQLMAETKGNLVLL</sequence>
<protein>
    <submittedName>
        <fullName evidence="1">Glycosyl hydrolase superfamily protein</fullName>
    </submittedName>
</protein>
<dbReference type="GO" id="GO:0016787">
    <property type="term" value="F:hydrolase activity"/>
    <property type="evidence" value="ECO:0007669"/>
    <property type="project" value="UniProtKB-KW"/>
</dbReference>
<gene>
    <name evidence="1" type="ORF">STAS_05344</name>
</gene>
<keyword evidence="2" id="KW-1185">Reference proteome</keyword>
<dbReference type="Proteomes" id="UP000325081">
    <property type="component" value="Unassembled WGS sequence"/>
</dbReference>
<reference evidence="2" key="1">
    <citation type="journal article" date="2019" name="Curr. Biol.">
        <title>Genome Sequence of Striga asiatica Provides Insight into the Evolution of Plant Parasitism.</title>
        <authorList>
            <person name="Yoshida S."/>
            <person name="Kim S."/>
            <person name="Wafula E.K."/>
            <person name="Tanskanen J."/>
            <person name="Kim Y.M."/>
            <person name="Honaas L."/>
            <person name="Yang Z."/>
            <person name="Spallek T."/>
            <person name="Conn C.E."/>
            <person name="Ichihashi Y."/>
            <person name="Cheong K."/>
            <person name="Cui S."/>
            <person name="Der J.P."/>
            <person name="Gundlach H."/>
            <person name="Jiao Y."/>
            <person name="Hori C."/>
            <person name="Ishida J.K."/>
            <person name="Kasahara H."/>
            <person name="Kiba T."/>
            <person name="Kim M.S."/>
            <person name="Koo N."/>
            <person name="Laohavisit A."/>
            <person name="Lee Y.H."/>
            <person name="Lumba S."/>
            <person name="McCourt P."/>
            <person name="Mortimer J.C."/>
            <person name="Mutuku J.M."/>
            <person name="Nomura T."/>
            <person name="Sasaki-Sekimoto Y."/>
            <person name="Seto Y."/>
            <person name="Wang Y."/>
            <person name="Wakatake T."/>
            <person name="Sakakibara H."/>
            <person name="Demura T."/>
            <person name="Yamaguchi S."/>
            <person name="Yoneyama K."/>
            <person name="Manabe R.I."/>
            <person name="Nelson D.C."/>
            <person name="Schulman A.H."/>
            <person name="Timko M.P."/>
            <person name="dePamphilis C.W."/>
            <person name="Choi D."/>
            <person name="Shirasu K."/>
        </authorList>
    </citation>
    <scope>NUCLEOTIDE SEQUENCE [LARGE SCALE GENOMIC DNA]</scope>
    <source>
        <strain evidence="2">cv. UVA1</strain>
    </source>
</reference>
<dbReference type="AlphaFoldDB" id="A0A5A7P9L3"/>
<dbReference type="EMBL" id="BKCP01003891">
    <property type="protein sequence ID" value="GER29479.1"/>
    <property type="molecule type" value="Genomic_DNA"/>
</dbReference>